<gene>
    <name evidence="1" type="ORF">DD237_006621</name>
</gene>
<organism evidence="1 2">
    <name type="scientific">Peronospora effusa</name>
    <dbReference type="NCBI Taxonomy" id="542832"/>
    <lineage>
        <taxon>Eukaryota</taxon>
        <taxon>Sar</taxon>
        <taxon>Stramenopiles</taxon>
        <taxon>Oomycota</taxon>
        <taxon>Peronosporomycetes</taxon>
        <taxon>Peronosporales</taxon>
        <taxon>Peronosporaceae</taxon>
        <taxon>Peronospora</taxon>
    </lineage>
</organism>
<dbReference type="Proteomes" id="UP000286097">
    <property type="component" value="Unassembled WGS sequence"/>
</dbReference>
<proteinExistence type="predicted"/>
<reference evidence="1 2" key="1">
    <citation type="submission" date="2018-06" db="EMBL/GenBank/DDBJ databases">
        <title>Comparative genomics of downy mildews reveals potential adaptations to biotrophy.</title>
        <authorList>
            <person name="Fletcher K."/>
            <person name="Klosterman S.J."/>
            <person name="Derevnina L."/>
            <person name="Martin F."/>
            <person name="Koike S."/>
            <person name="Reyes Chin-Wo S."/>
            <person name="Mou B."/>
            <person name="Michelmore R."/>
        </authorList>
    </citation>
    <scope>NUCLEOTIDE SEQUENCE [LARGE SCALE GENOMIC DNA]</scope>
    <source>
        <strain evidence="1 2">R13</strain>
    </source>
</reference>
<dbReference type="VEuPathDB" id="FungiDB:DD237_006621"/>
<evidence type="ECO:0000313" key="2">
    <source>
        <dbReference type="Proteomes" id="UP000286097"/>
    </source>
</evidence>
<name>A0A3R7W1G2_9STRA</name>
<sequence>MVTAARTHRTNALGVAARLSIYLSMRFVCLGGVRWLKLLEICSRDARQKAVSAVLTSVFFSQYVRINESAVQRCGYNNHKASEATSIACTAL</sequence>
<evidence type="ECO:0000313" key="1">
    <source>
        <dbReference type="EMBL" id="RQM12296.1"/>
    </source>
</evidence>
<comment type="caution">
    <text evidence="1">The sequence shown here is derived from an EMBL/GenBank/DDBJ whole genome shotgun (WGS) entry which is preliminary data.</text>
</comment>
<dbReference type="EMBL" id="QKXF01000341">
    <property type="protein sequence ID" value="RQM12296.1"/>
    <property type="molecule type" value="Genomic_DNA"/>
</dbReference>
<accession>A0A3R7W1G2</accession>
<dbReference type="AlphaFoldDB" id="A0A3R7W1G2"/>
<protein>
    <submittedName>
        <fullName evidence="1">Uncharacterized protein</fullName>
    </submittedName>
</protein>